<dbReference type="AlphaFoldDB" id="A0A7J6FBN0"/>
<reference evidence="7 8" key="1">
    <citation type="journal article" date="2020" name="bioRxiv">
        <title>Sequence and annotation of 42 cannabis genomes reveals extensive copy number variation in cannabinoid synthesis and pathogen resistance genes.</title>
        <authorList>
            <person name="Mckernan K.J."/>
            <person name="Helbert Y."/>
            <person name="Kane L.T."/>
            <person name="Ebling H."/>
            <person name="Zhang L."/>
            <person name="Liu B."/>
            <person name="Eaton Z."/>
            <person name="Mclaughlin S."/>
            <person name="Kingan S."/>
            <person name="Baybayan P."/>
            <person name="Concepcion G."/>
            <person name="Jordan M."/>
            <person name="Riva A."/>
            <person name="Barbazuk W."/>
            <person name="Harkins T."/>
        </authorList>
    </citation>
    <scope>NUCLEOTIDE SEQUENCE [LARGE SCALE GENOMIC DNA]</scope>
    <source>
        <strain evidence="7 8">cv. Jamaican Lion 4</strain>
        <strain evidence="6">Father</strain>
        <strain evidence="5">Mother</strain>
        <tissue evidence="6">Leaf</tissue>
    </source>
</reference>
<dbReference type="GO" id="GO:0016614">
    <property type="term" value="F:oxidoreductase activity, acting on CH-OH group of donors"/>
    <property type="evidence" value="ECO:0007669"/>
    <property type="project" value="InterPro"/>
</dbReference>
<evidence type="ECO:0000256" key="3">
    <source>
        <dbReference type="ARBA" id="ARBA00022827"/>
    </source>
</evidence>
<feature type="domain" description="Glucose-methanol-choline oxidoreductase C-terminal" evidence="4">
    <location>
        <begin position="49"/>
        <end position="98"/>
    </location>
</feature>
<dbReference type="EMBL" id="JAATIQ010000237">
    <property type="protein sequence ID" value="KAF4368111.1"/>
    <property type="molecule type" value="Genomic_DNA"/>
</dbReference>
<dbReference type="InterPro" id="IPR051871">
    <property type="entry name" value="GMC_Oxidoreductase-Related"/>
</dbReference>
<comment type="cofactor">
    <cofactor evidence="1">
        <name>FAD</name>
        <dbReference type="ChEBI" id="CHEBI:57692"/>
    </cofactor>
</comment>
<evidence type="ECO:0000256" key="1">
    <source>
        <dbReference type="ARBA" id="ARBA00001974"/>
    </source>
</evidence>
<dbReference type="Pfam" id="PF05199">
    <property type="entry name" value="GMC_oxred_C"/>
    <property type="match status" value="1"/>
</dbReference>
<evidence type="ECO:0000256" key="2">
    <source>
        <dbReference type="ARBA" id="ARBA00022630"/>
    </source>
</evidence>
<protein>
    <recommendedName>
        <fullName evidence="4">Glucose-methanol-choline oxidoreductase C-terminal domain-containing protein</fullName>
    </recommendedName>
</protein>
<organism evidence="6 8">
    <name type="scientific">Cannabis sativa</name>
    <name type="common">Hemp</name>
    <name type="synonym">Marijuana</name>
    <dbReference type="NCBI Taxonomy" id="3483"/>
    <lineage>
        <taxon>Eukaryota</taxon>
        <taxon>Viridiplantae</taxon>
        <taxon>Streptophyta</taxon>
        <taxon>Embryophyta</taxon>
        <taxon>Tracheophyta</taxon>
        <taxon>Spermatophyta</taxon>
        <taxon>Magnoliopsida</taxon>
        <taxon>eudicotyledons</taxon>
        <taxon>Gunneridae</taxon>
        <taxon>Pentapetalae</taxon>
        <taxon>rosids</taxon>
        <taxon>fabids</taxon>
        <taxon>Rosales</taxon>
        <taxon>Cannabaceae</taxon>
        <taxon>Cannabis</taxon>
    </lineage>
</organism>
<dbReference type="PANTHER" id="PTHR45968">
    <property type="entry name" value="OSJNBA0019K04.7 PROTEIN"/>
    <property type="match status" value="1"/>
</dbReference>
<sequence length="126" mass="14527">MVLTMCWMTLSRRGDEVQPRWYPSNKWCGCGDVESSTVHLGMAEKLRQPLSSGSLWLASPNNVRVTPHVRFNYFSHPKDLFQCVSGVRKISEMLKTSTLWAFLLHHLTFKNFIPLGTEISSLYQHK</sequence>
<keyword evidence="3" id="KW-0274">FAD</keyword>
<accession>A0A7J6FBN0</accession>
<dbReference type="Gene3D" id="3.30.410.40">
    <property type="match status" value="1"/>
</dbReference>
<evidence type="ECO:0000313" key="7">
    <source>
        <dbReference type="Proteomes" id="UP000525078"/>
    </source>
</evidence>
<dbReference type="EMBL" id="JAATIP010000403">
    <property type="protein sequence ID" value="KAF4349179.1"/>
    <property type="molecule type" value="Genomic_DNA"/>
</dbReference>
<proteinExistence type="predicted"/>
<name>A0A7J6FBN0_CANSA</name>
<dbReference type="Proteomes" id="UP000525078">
    <property type="component" value="Unassembled WGS sequence"/>
</dbReference>
<evidence type="ECO:0000313" key="5">
    <source>
        <dbReference type="EMBL" id="KAF4349179.1"/>
    </source>
</evidence>
<dbReference type="InterPro" id="IPR007867">
    <property type="entry name" value="GMC_OxRtase_C"/>
</dbReference>
<evidence type="ECO:0000313" key="8">
    <source>
        <dbReference type="Proteomes" id="UP000583929"/>
    </source>
</evidence>
<keyword evidence="2" id="KW-0285">Flavoprotein</keyword>
<evidence type="ECO:0000313" key="6">
    <source>
        <dbReference type="EMBL" id="KAF4368111.1"/>
    </source>
</evidence>
<keyword evidence="8" id="KW-1185">Reference proteome</keyword>
<dbReference type="SUPFAM" id="SSF54373">
    <property type="entry name" value="FAD-linked reductases, C-terminal domain"/>
    <property type="match status" value="1"/>
</dbReference>
<gene>
    <name evidence="5" type="ORF">F8388_026328</name>
    <name evidence="6" type="ORF">G4B88_001015</name>
</gene>
<evidence type="ECO:0000259" key="4">
    <source>
        <dbReference type="Pfam" id="PF05199"/>
    </source>
</evidence>
<comment type="caution">
    <text evidence="6">The sequence shown here is derived from an EMBL/GenBank/DDBJ whole genome shotgun (WGS) entry which is preliminary data.</text>
</comment>
<dbReference type="Proteomes" id="UP000583929">
    <property type="component" value="Unassembled WGS sequence"/>
</dbReference>
<dbReference type="PANTHER" id="PTHR45968:SF2">
    <property type="entry name" value="(R)-MANDELONITRILE LYASE-LIKE"/>
    <property type="match status" value="1"/>
</dbReference>